<evidence type="ECO:0000313" key="3">
    <source>
        <dbReference type="Proteomes" id="UP000615446"/>
    </source>
</evidence>
<protein>
    <submittedName>
        <fullName evidence="2">Uncharacterized protein</fullName>
    </submittedName>
</protein>
<sequence>MLSKASSSTSTLITSIPPTPSRRKSIKPTLTDLFQSTQSTQSTLFQKRSSDSIIDITSIDIEDNNSLVEHEHS</sequence>
<feature type="region of interest" description="Disordered" evidence="1">
    <location>
        <begin position="1"/>
        <end position="26"/>
    </location>
</feature>
<organism evidence="2 3">
    <name type="scientific">Rhizophagus clarus</name>
    <dbReference type="NCBI Taxonomy" id="94130"/>
    <lineage>
        <taxon>Eukaryota</taxon>
        <taxon>Fungi</taxon>
        <taxon>Fungi incertae sedis</taxon>
        <taxon>Mucoromycota</taxon>
        <taxon>Glomeromycotina</taxon>
        <taxon>Glomeromycetes</taxon>
        <taxon>Glomerales</taxon>
        <taxon>Glomeraceae</taxon>
        <taxon>Rhizophagus</taxon>
    </lineage>
</organism>
<accession>A0A8H3QF67</accession>
<gene>
    <name evidence="2" type="ORF">RCL2_000440300</name>
</gene>
<evidence type="ECO:0000256" key="1">
    <source>
        <dbReference type="SAM" id="MobiDB-lite"/>
    </source>
</evidence>
<comment type="caution">
    <text evidence="2">The sequence shown here is derived from an EMBL/GenBank/DDBJ whole genome shotgun (WGS) entry which is preliminary data.</text>
</comment>
<dbReference type="Proteomes" id="UP000615446">
    <property type="component" value="Unassembled WGS sequence"/>
</dbReference>
<proteinExistence type="predicted"/>
<dbReference type="EMBL" id="BLAL01000028">
    <property type="protein sequence ID" value="GES77016.1"/>
    <property type="molecule type" value="Genomic_DNA"/>
</dbReference>
<feature type="compositionally biased region" description="Low complexity" evidence="1">
    <location>
        <begin position="1"/>
        <end position="16"/>
    </location>
</feature>
<reference evidence="2" key="1">
    <citation type="submission" date="2019-10" db="EMBL/GenBank/DDBJ databases">
        <title>Conservation and host-specific expression of non-tandemly repeated heterogenous ribosome RNA gene in arbuscular mycorrhizal fungi.</title>
        <authorList>
            <person name="Maeda T."/>
            <person name="Kobayashi Y."/>
            <person name="Nakagawa T."/>
            <person name="Ezawa T."/>
            <person name="Yamaguchi K."/>
            <person name="Bino T."/>
            <person name="Nishimoto Y."/>
            <person name="Shigenobu S."/>
            <person name="Kawaguchi M."/>
        </authorList>
    </citation>
    <scope>NUCLEOTIDE SEQUENCE</scope>
    <source>
        <strain evidence="2">HR1</strain>
    </source>
</reference>
<dbReference type="AlphaFoldDB" id="A0A8H3QF67"/>
<name>A0A8H3QF67_9GLOM</name>
<evidence type="ECO:0000313" key="2">
    <source>
        <dbReference type="EMBL" id="GES77016.1"/>
    </source>
</evidence>